<keyword evidence="2" id="KW-1185">Reference proteome</keyword>
<sequence length="111" mass="11588">MPDQHGKMASTPRRNGKVQILDSMEATGTKIRSALAMVSLIENGAAAISHQDLMEGLSILRERLEQAGDRLEVAYAQAANTKPGHAPASETGSGPCVVSILAAPAASRQPL</sequence>
<dbReference type="RefSeq" id="WP_236310151.1">
    <property type="nucleotide sequence ID" value="NZ_WKED01000055.1"/>
</dbReference>
<accession>A0ABS9FBH1</accession>
<gene>
    <name evidence="1" type="ORF">GIW56_23005</name>
</gene>
<comment type="caution">
    <text evidence="1">The sequence shown here is derived from an EMBL/GenBank/DDBJ whole genome shotgun (WGS) entry which is preliminary data.</text>
</comment>
<evidence type="ECO:0000313" key="2">
    <source>
        <dbReference type="Proteomes" id="UP000814003"/>
    </source>
</evidence>
<reference evidence="1 2" key="1">
    <citation type="submission" date="2019-11" db="EMBL/GenBank/DDBJ databases">
        <title>Epiphytic Pseudomonas syringae from cherry orchards.</title>
        <authorList>
            <person name="Hulin M.T."/>
        </authorList>
    </citation>
    <scope>NUCLEOTIDE SEQUENCE [LARGE SCALE GENOMIC DNA]</scope>
    <source>
        <strain evidence="1 2">PA-6-5B</strain>
    </source>
</reference>
<proteinExistence type="predicted"/>
<evidence type="ECO:0008006" key="3">
    <source>
        <dbReference type="Google" id="ProtNLM"/>
    </source>
</evidence>
<organism evidence="1 2">
    <name type="scientific">Pseudomonas gessardii</name>
    <dbReference type="NCBI Taxonomy" id="78544"/>
    <lineage>
        <taxon>Bacteria</taxon>
        <taxon>Pseudomonadati</taxon>
        <taxon>Pseudomonadota</taxon>
        <taxon>Gammaproteobacteria</taxon>
        <taxon>Pseudomonadales</taxon>
        <taxon>Pseudomonadaceae</taxon>
        <taxon>Pseudomonas</taxon>
    </lineage>
</organism>
<name>A0ABS9FBH1_9PSED</name>
<dbReference type="EMBL" id="WKED01000055">
    <property type="protein sequence ID" value="MCF5109703.1"/>
    <property type="molecule type" value="Genomic_DNA"/>
</dbReference>
<protein>
    <recommendedName>
        <fullName evidence="3">IclR family transcriptional regulator</fullName>
    </recommendedName>
</protein>
<dbReference type="Proteomes" id="UP000814003">
    <property type="component" value="Unassembled WGS sequence"/>
</dbReference>
<evidence type="ECO:0000313" key="1">
    <source>
        <dbReference type="EMBL" id="MCF5109703.1"/>
    </source>
</evidence>